<dbReference type="PANTHER" id="PTHR30329:SF21">
    <property type="entry name" value="LIPOPROTEIN YIAD-RELATED"/>
    <property type="match status" value="1"/>
</dbReference>
<evidence type="ECO:0000256" key="6">
    <source>
        <dbReference type="SAM" id="SignalP"/>
    </source>
</evidence>
<evidence type="ECO:0000313" key="8">
    <source>
        <dbReference type="EMBL" id="UOF01565.1"/>
    </source>
</evidence>
<dbReference type="Proteomes" id="UP000830116">
    <property type="component" value="Chromosome"/>
</dbReference>
<gene>
    <name evidence="8" type="ORF">MNR06_01180</name>
</gene>
<keyword evidence="9" id="KW-1185">Reference proteome</keyword>
<dbReference type="InterPro" id="IPR006664">
    <property type="entry name" value="OMP_bac"/>
</dbReference>
<feature type="region of interest" description="Disordered" evidence="5">
    <location>
        <begin position="271"/>
        <end position="331"/>
    </location>
</feature>
<evidence type="ECO:0000256" key="4">
    <source>
        <dbReference type="PROSITE-ProRule" id="PRU00473"/>
    </source>
</evidence>
<protein>
    <submittedName>
        <fullName evidence="8">OmpA family protein</fullName>
    </submittedName>
</protein>
<dbReference type="Gene3D" id="3.30.1330.60">
    <property type="entry name" value="OmpA-like domain"/>
    <property type="match status" value="1"/>
</dbReference>
<organism evidence="8 9">
    <name type="scientific">Bdellovibrio reynosensis</name>
    <dbReference type="NCBI Taxonomy" id="2835041"/>
    <lineage>
        <taxon>Bacteria</taxon>
        <taxon>Pseudomonadati</taxon>
        <taxon>Bdellovibrionota</taxon>
        <taxon>Bdellovibrionia</taxon>
        <taxon>Bdellovibrionales</taxon>
        <taxon>Pseudobdellovibrionaceae</taxon>
        <taxon>Bdellovibrio</taxon>
    </lineage>
</organism>
<feature type="signal peptide" evidence="6">
    <location>
        <begin position="1"/>
        <end position="20"/>
    </location>
</feature>
<dbReference type="InterPro" id="IPR036737">
    <property type="entry name" value="OmpA-like_sf"/>
</dbReference>
<dbReference type="CDD" id="cd07185">
    <property type="entry name" value="OmpA_C-like"/>
    <property type="match status" value="1"/>
</dbReference>
<dbReference type="PROSITE" id="PS51257">
    <property type="entry name" value="PROKAR_LIPOPROTEIN"/>
    <property type="match status" value="1"/>
</dbReference>
<evidence type="ECO:0000313" key="9">
    <source>
        <dbReference type="Proteomes" id="UP000830116"/>
    </source>
</evidence>
<sequence>MTLRRNKTLIAMTFALGVAAGCATKPPSFETIASSANPSTEIERTDEMLKDAKDRQVDVLSPENFTDAQKSLEKAKKAKDKGKSNEKILESVAYSRGWLKEANEKADIAQTSLKDISDARAGALRAGTPTLYKTEWNRAENDLEDITTSIEKGNLTPAEKRGDKLTAEYRELERKSIIKAQLSRAEDNIKAAKKDGAEKRAPKTFNLANMKYENAERLILSDPRNLEAIRRASEDATQESSHLVDVTRKVKAGNTEDLVLLAERQQRTISSLRGDYTSSEQELQRKEQELQQSQTQLDAAARERMALAERQGQLEQESQKSQNLSATADRIRKQFKPSEAEVFTEGNRLMVRLKALQFATNKSEIGPKSANILKKVESALADVNASKVTIEGHSDSTGDPEKNVELSEKRAEAVEKYLVRNGIVAENKVEAVGVGPEKPISDNTTPQGRAQNRRIDLVIETE</sequence>
<name>A0ABY4C9E2_9BACT</name>
<dbReference type="PANTHER" id="PTHR30329">
    <property type="entry name" value="STATOR ELEMENT OF FLAGELLAR MOTOR COMPLEX"/>
    <property type="match status" value="1"/>
</dbReference>
<feature type="chain" id="PRO_5045110300" evidence="6">
    <location>
        <begin position="21"/>
        <end position="462"/>
    </location>
</feature>
<keyword evidence="2 4" id="KW-0472">Membrane</keyword>
<evidence type="ECO:0000256" key="3">
    <source>
        <dbReference type="ARBA" id="ARBA00023237"/>
    </source>
</evidence>
<dbReference type="InterPro" id="IPR050330">
    <property type="entry name" value="Bact_OuterMem_StrucFunc"/>
</dbReference>
<dbReference type="PROSITE" id="PS51123">
    <property type="entry name" value="OMPA_2"/>
    <property type="match status" value="1"/>
</dbReference>
<keyword evidence="6" id="KW-0732">Signal</keyword>
<keyword evidence="3" id="KW-0998">Cell outer membrane</keyword>
<dbReference type="InterPro" id="IPR006665">
    <property type="entry name" value="OmpA-like"/>
</dbReference>
<feature type="compositionally biased region" description="Low complexity" evidence="5">
    <location>
        <begin position="290"/>
        <end position="299"/>
    </location>
</feature>
<accession>A0ABY4C9E2</accession>
<comment type="subcellular location">
    <subcellularLocation>
        <location evidence="1">Cell outer membrane</location>
    </subcellularLocation>
</comment>
<dbReference type="PRINTS" id="PR01021">
    <property type="entry name" value="OMPADOMAIN"/>
</dbReference>
<evidence type="ECO:0000256" key="5">
    <source>
        <dbReference type="SAM" id="MobiDB-lite"/>
    </source>
</evidence>
<dbReference type="Pfam" id="PF00691">
    <property type="entry name" value="OmpA"/>
    <property type="match status" value="1"/>
</dbReference>
<evidence type="ECO:0000256" key="1">
    <source>
        <dbReference type="ARBA" id="ARBA00004442"/>
    </source>
</evidence>
<dbReference type="EMBL" id="CP093442">
    <property type="protein sequence ID" value="UOF01565.1"/>
    <property type="molecule type" value="Genomic_DNA"/>
</dbReference>
<dbReference type="SUPFAM" id="SSF103088">
    <property type="entry name" value="OmpA-like"/>
    <property type="match status" value="1"/>
</dbReference>
<reference evidence="8" key="1">
    <citation type="submission" date="2022-03" db="EMBL/GenBank/DDBJ databases">
        <title>Genome Identification and Characterization of new species Bdellovibrio reynosense LBG001 sp. nov. from a Mexico soil sample.</title>
        <authorList>
            <person name="Camilli A."/>
            <person name="Ajao Y."/>
            <person name="Guo X."/>
        </authorList>
    </citation>
    <scope>NUCLEOTIDE SEQUENCE</scope>
    <source>
        <strain evidence="8">LBG001</strain>
    </source>
</reference>
<feature type="compositionally biased region" description="Polar residues" evidence="5">
    <location>
        <begin position="313"/>
        <end position="326"/>
    </location>
</feature>
<proteinExistence type="predicted"/>
<evidence type="ECO:0000259" key="7">
    <source>
        <dbReference type="PROSITE" id="PS51123"/>
    </source>
</evidence>
<feature type="domain" description="OmpA-like" evidence="7">
    <location>
        <begin position="345"/>
        <end position="462"/>
    </location>
</feature>
<evidence type="ECO:0000256" key="2">
    <source>
        <dbReference type="ARBA" id="ARBA00023136"/>
    </source>
</evidence>
<dbReference type="RefSeq" id="WP_243538018.1">
    <property type="nucleotide sequence ID" value="NZ_CP093442.1"/>
</dbReference>